<accession>A0A370DHR6</accession>
<dbReference type="Proteomes" id="UP000254266">
    <property type="component" value="Unassembled WGS sequence"/>
</dbReference>
<feature type="domain" description="HTH cro/C1-type" evidence="2">
    <location>
        <begin position="28"/>
        <end position="88"/>
    </location>
</feature>
<organism evidence="3 4">
    <name type="scientific">endosymbiont of Galathealinum brachiosum</name>
    <dbReference type="NCBI Taxonomy" id="2200906"/>
    <lineage>
        <taxon>Bacteria</taxon>
        <taxon>Pseudomonadati</taxon>
        <taxon>Pseudomonadota</taxon>
        <taxon>Gammaproteobacteria</taxon>
        <taxon>sulfur-oxidizing symbionts</taxon>
    </lineage>
</organism>
<protein>
    <recommendedName>
        <fullName evidence="2">HTH cro/C1-type domain-containing protein</fullName>
    </recommendedName>
</protein>
<dbReference type="Pfam" id="PF13464">
    <property type="entry name" value="RodZ_C"/>
    <property type="match status" value="1"/>
</dbReference>
<dbReference type="EMBL" id="QFXC01000008">
    <property type="protein sequence ID" value="RDH83706.1"/>
    <property type="molecule type" value="Genomic_DNA"/>
</dbReference>
<keyword evidence="1" id="KW-0472">Membrane</keyword>
<dbReference type="GO" id="GO:0003677">
    <property type="term" value="F:DNA binding"/>
    <property type="evidence" value="ECO:0007669"/>
    <property type="project" value="InterPro"/>
</dbReference>
<dbReference type="InterPro" id="IPR050400">
    <property type="entry name" value="Bact_Cytoskel_RodZ"/>
</dbReference>
<dbReference type="Gene3D" id="1.10.260.40">
    <property type="entry name" value="lambda repressor-like DNA-binding domains"/>
    <property type="match status" value="1"/>
</dbReference>
<name>A0A370DHR6_9GAMM</name>
<dbReference type="CDD" id="cd00093">
    <property type="entry name" value="HTH_XRE"/>
    <property type="match status" value="1"/>
</dbReference>
<evidence type="ECO:0000256" key="1">
    <source>
        <dbReference type="SAM" id="Phobius"/>
    </source>
</evidence>
<dbReference type="InterPro" id="IPR010982">
    <property type="entry name" value="Lambda_DNA-bd_dom_sf"/>
</dbReference>
<keyword evidence="1" id="KW-0812">Transmembrane</keyword>
<evidence type="ECO:0000259" key="2">
    <source>
        <dbReference type="PROSITE" id="PS50943"/>
    </source>
</evidence>
<dbReference type="AlphaFoldDB" id="A0A370DHR6"/>
<evidence type="ECO:0000313" key="3">
    <source>
        <dbReference type="EMBL" id="RDH83706.1"/>
    </source>
</evidence>
<dbReference type="SUPFAM" id="SSF47413">
    <property type="entry name" value="lambda repressor-like DNA-binding domains"/>
    <property type="match status" value="1"/>
</dbReference>
<dbReference type="PANTHER" id="PTHR34475:SF1">
    <property type="entry name" value="CYTOSKELETON PROTEIN RODZ"/>
    <property type="match status" value="1"/>
</dbReference>
<keyword evidence="1" id="KW-1133">Transmembrane helix</keyword>
<comment type="caution">
    <text evidence="3">The sequence shown here is derived from an EMBL/GenBank/DDBJ whole genome shotgun (WGS) entry which is preliminary data.</text>
</comment>
<proteinExistence type="predicted"/>
<reference evidence="3 4" key="1">
    <citation type="journal article" date="2018" name="ISME J.">
        <title>Endosymbiont genomes yield clues of tubeworm success.</title>
        <authorList>
            <person name="Li Y."/>
            <person name="Liles M.R."/>
            <person name="Halanych K.M."/>
        </authorList>
    </citation>
    <scope>NUCLEOTIDE SEQUENCE [LARGE SCALE GENOMIC DNA]</scope>
    <source>
        <strain evidence="3">A1464</strain>
    </source>
</reference>
<dbReference type="SMART" id="SM00530">
    <property type="entry name" value="HTH_XRE"/>
    <property type="match status" value="1"/>
</dbReference>
<evidence type="ECO:0000313" key="4">
    <source>
        <dbReference type="Proteomes" id="UP000254266"/>
    </source>
</evidence>
<sequence>MTDKNTASDNVENEVNDLLQKKDFGSELRKAREKSGMSISDVADSLLISVDIIKAIENSQAEALPPLTFTQGYIRSYARMLNVSADEIISDYAQVAPDSKQSLTPNSVLPVQKSSNDALMKIISFSFVICGLIVLVFWLSKADFNNIDTNIKDSLPVFNSPEKDVEQEQIIDINLKEDQVSEVIEVPDENVEAGEVSKEVAVETSVIQEQVDSESLAVDIQKEQSQSEQHTITESITDELVLSALGESWCEIEDSTGKRMFYQLLNRGQEIRLSGVAPFTVFLGNAPKVRVEINNKIVDFESLINKTSNIASIEISKNAAVISLSNR</sequence>
<dbReference type="PROSITE" id="PS50943">
    <property type="entry name" value="HTH_CROC1"/>
    <property type="match status" value="1"/>
</dbReference>
<dbReference type="Pfam" id="PF13413">
    <property type="entry name" value="HTH_25"/>
    <property type="match status" value="1"/>
</dbReference>
<dbReference type="PANTHER" id="PTHR34475">
    <property type="match status" value="1"/>
</dbReference>
<dbReference type="InterPro" id="IPR025194">
    <property type="entry name" value="RodZ-like_C"/>
</dbReference>
<keyword evidence="4" id="KW-1185">Reference proteome</keyword>
<gene>
    <name evidence="3" type="ORF">DIZ80_06080</name>
</gene>
<feature type="transmembrane region" description="Helical" evidence="1">
    <location>
        <begin position="122"/>
        <end position="140"/>
    </location>
</feature>
<dbReference type="InterPro" id="IPR001387">
    <property type="entry name" value="Cro/C1-type_HTH"/>
</dbReference>